<dbReference type="InterPro" id="IPR001680">
    <property type="entry name" value="WD40_rpt"/>
</dbReference>
<proteinExistence type="predicted"/>
<feature type="non-terminal residue" evidence="2">
    <location>
        <position position="110"/>
    </location>
</feature>
<reference evidence="2" key="1">
    <citation type="submission" date="2022-06" db="EMBL/GenBank/DDBJ databases">
        <title>Uncovering the hologenomic basis of an extraordinary plant invasion.</title>
        <authorList>
            <person name="Bieker V.C."/>
            <person name="Martin M.D."/>
            <person name="Gilbert T."/>
            <person name="Hodgins K."/>
            <person name="Battlay P."/>
            <person name="Petersen B."/>
            <person name="Wilson J."/>
        </authorList>
    </citation>
    <scope>NUCLEOTIDE SEQUENCE</scope>
    <source>
        <strain evidence="2">AA19_3_7</strain>
        <tissue evidence="2">Leaf</tissue>
    </source>
</reference>
<keyword evidence="3" id="KW-1185">Reference proteome</keyword>
<evidence type="ECO:0000313" key="2">
    <source>
        <dbReference type="EMBL" id="KAI7741652.1"/>
    </source>
</evidence>
<gene>
    <name evidence="2" type="ORF">M8C21_003660</name>
</gene>
<accession>A0AAD5CHD1</accession>
<dbReference type="PROSITE" id="PS50082">
    <property type="entry name" value="WD_REPEATS_2"/>
    <property type="match status" value="1"/>
</dbReference>
<feature type="repeat" description="WD" evidence="1">
    <location>
        <begin position="93"/>
        <end position="110"/>
    </location>
</feature>
<dbReference type="Proteomes" id="UP001206925">
    <property type="component" value="Unassembled WGS sequence"/>
</dbReference>
<organism evidence="2 3">
    <name type="scientific">Ambrosia artemisiifolia</name>
    <name type="common">Common ragweed</name>
    <dbReference type="NCBI Taxonomy" id="4212"/>
    <lineage>
        <taxon>Eukaryota</taxon>
        <taxon>Viridiplantae</taxon>
        <taxon>Streptophyta</taxon>
        <taxon>Embryophyta</taxon>
        <taxon>Tracheophyta</taxon>
        <taxon>Spermatophyta</taxon>
        <taxon>Magnoliopsida</taxon>
        <taxon>eudicotyledons</taxon>
        <taxon>Gunneridae</taxon>
        <taxon>Pentapetalae</taxon>
        <taxon>asterids</taxon>
        <taxon>campanulids</taxon>
        <taxon>Asterales</taxon>
        <taxon>Asteraceae</taxon>
        <taxon>Asteroideae</taxon>
        <taxon>Heliantheae alliance</taxon>
        <taxon>Heliantheae</taxon>
        <taxon>Ambrosia</taxon>
    </lineage>
</organism>
<name>A0AAD5CHD1_AMBAR</name>
<keyword evidence="1" id="KW-0853">WD repeat</keyword>
<dbReference type="AlphaFoldDB" id="A0AAD5CHD1"/>
<sequence length="110" mass="12819">MVLFSSSEQRWLVADTQCWRRIRNYCQFAQDLSLESLNSLTRSLSLWYQCHFFCYADWITLELDLSIALCKIQAMVIIIASPMQKHWKGECTLLATGSYDGQARIWSKDA</sequence>
<evidence type="ECO:0000313" key="3">
    <source>
        <dbReference type="Proteomes" id="UP001206925"/>
    </source>
</evidence>
<dbReference type="EMBL" id="JAMZMK010008154">
    <property type="protein sequence ID" value="KAI7741652.1"/>
    <property type="molecule type" value="Genomic_DNA"/>
</dbReference>
<evidence type="ECO:0000256" key="1">
    <source>
        <dbReference type="PROSITE-ProRule" id="PRU00221"/>
    </source>
</evidence>
<comment type="caution">
    <text evidence="2">The sequence shown here is derived from an EMBL/GenBank/DDBJ whole genome shotgun (WGS) entry which is preliminary data.</text>
</comment>
<protein>
    <submittedName>
        <fullName evidence="2">Uncharacterized protein</fullName>
    </submittedName>
</protein>